<reference evidence="2 3" key="1">
    <citation type="submission" date="2016-06" db="EMBL/GenBank/DDBJ databases">
        <title>Complete genome sequence of Streptomyces griseochromogenes ATCC 14511, the Blasticidin S producer.</title>
        <authorList>
            <person name="Wu L."/>
        </authorList>
    </citation>
    <scope>NUCLEOTIDE SEQUENCE [LARGE SCALE GENOMIC DNA]</scope>
    <source>
        <strain evidence="2 3">ATCC 14511</strain>
    </source>
</reference>
<proteinExistence type="predicted"/>
<dbReference type="AlphaFoldDB" id="A0A1B1B2H6"/>
<name>A0A1B1B2H6_9ACTN</name>
<evidence type="ECO:0000313" key="2">
    <source>
        <dbReference type="EMBL" id="ANP53026.1"/>
    </source>
</evidence>
<feature type="compositionally biased region" description="Low complexity" evidence="1">
    <location>
        <begin position="14"/>
        <end position="36"/>
    </location>
</feature>
<dbReference type="STRING" id="68214.AVL59_28890"/>
<sequence length="84" mass="8469">MPTMARPASRTNDGTSTARTSVASGTTAGAGPTPGSFSRVTPEMAKTNSTAATRTAAGVMMRPVCRSPKATDSVLRESIGGRPA</sequence>
<evidence type="ECO:0000313" key="3">
    <source>
        <dbReference type="Proteomes" id="UP000092659"/>
    </source>
</evidence>
<organism evidence="2 3">
    <name type="scientific">Streptomyces griseochromogenes</name>
    <dbReference type="NCBI Taxonomy" id="68214"/>
    <lineage>
        <taxon>Bacteria</taxon>
        <taxon>Bacillati</taxon>
        <taxon>Actinomycetota</taxon>
        <taxon>Actinomycetes</taxon>
        <taxon>Kitasatosporales</taxon>
        <taxon>Streptomycetaceae</taxon>
        <taxon>Streptomyces</taxon>
    </lineage>
</organism>
<protein>
    <submittedName>
        <fullName evidence="2">Uncharacterized protein</fullName>
    </submittedName>
</protein>
<dbReference type="EMBL" id="CP016279">
    <property type="protein sequence ID" value="ANP53026.1"/>
    <property type="molecule type" value="Genomic_DNA"/>
</dbReference>
<dbReference type="Proteomes" id="UP000092659">
    <property type="component" value="Chromosome"/>
</dbReference>
<feature type="region of interest" description="Disordered" evidence="1">
    <location>
        <begin position="1"/>
        <end position="60"/>
    </location>
</feature>
<accession>A0A1B1B2H6</accession>
<gene>
    <name evidence="2" type="ORF">AVL59_28890</name>
</gene>
<dbReference type="KEGG" id="sgs:AVL59_28890"/>
<evidence type="ECO:0000256" key="1">
    <source>
        <dbReference type="SAM" id="MobiDB-lite"/>
    </source>
</evidence>